<sequence length="78" mass="8440">MVPLKLRPSLTMAALLIVAMADGPASRVKLAEQLARRNPAVKPVDDEINERCATRGCYACGFAMQSGAQIDQPEPTWV</sequence>
<accession>A0AAI9IBZ6</accession>
<keyword evidence="1" id="KW-0732">Signal</keyword>
<reference evidence="2 3" key="1">
    <citation type="journal article" date="2013" name="Front. Microbiol.">
        <title>The genome of the endophytic bacterium H. frisingense GSF30(T) identifies diverse strategies in the Herbaspirillum genus to interact with plants.</title>
        <authorList>
            <person name="Straub D."/>
            <person name="Rothballer M."/>
            <person name="Hartmann A."/>
            <person name="Ludewig U."/>
        </authorList>
    </citation>
    <scope>NUCLEOTIDE SEQUENCE [LARGE SCALE GENOMIC DNA]</scope>
    <source>
        <strain evidence="2 3">GSF30</strain>
    </source>
</reference>
<feature type="signal peptide" evidence="1">
    <location>
        <begin position="1"/>
        <end position="21"/>
    </location>
</feature>
<name>A0AAI9IBZ6_9BURK</name>
<evidence type="ECO:0000256" key="1">
    <source>
        <dbReference type="SAM" id="SignalP"/>
    </source>
</evidence>
<organism evidence="2 3">
    <name type="scientific">Herbaspirillum frisingense GSF30</name>
    <dbReference type="NCBI Taxonomy" id="864073"/>
    <lineage>
        <taxon>Bacteria</taxon>
        <taxon>Pseudomonadati</taxon>
        <taxon>Pseudomonadota</taxon>
        <taxon>Betaproteobacteria</taxon>
        <taxon>Burkholderiales</taxon>
        <taxon>Oxalobacteraceae</taxon>
        <taxon>Herbaspirillum</taxon>
    </lineage>
</organism>
<evidence type="ECO:0000313" key="2">
    <source>
        <dbReference type="EMBL" id="EOA03184.1"/>
    </source>
</evidence>
<proteinExistence type="predicted"/>
<dbReference type="EMBL" id="AEEC02000031">
    <property type="protein sequence ID" value="EOA03184.1"/>
    <property type="molecule type" value="Genomic_DNA"/>
</dbReference>
<feature type="chain" id="PRO_5042481192" evidence="1">
    <location>
        <begin position="22"/>
        <end position="78"/>
    </location>
</feature>
<dbReference type="AlphaFoldDB" id="A0AAI9IBZ6"/>
<comment type="caution">
    <text evidence="2">The sequence shown here is derived from an EMBL/GenBank/DDBJ whole genome shotgun (WGS) entry which is preliminary data.</text>
</comment>
<protein>
    <submittedName>
        <fullName evidence="2">Uncharacterized protein</fullName>
    </submittedName>
</protein>
<gene>
    <name evidence="2" type="ORF">HFRIS_018486</name>
</gene>
<evidence type="ECO:0000313" key="3">
    <source>
        <dbReference type="Proteomes" id="UP000006772"/>
    </source>
</evidence>
<dbReference type="Proteomes" id="UP000006772">
    <property type="component" value="Unassembled WGS sequence"/>
</dbReference>